<accession>A0A8J3JH23</accession>
<organism evidence="5 6">
    <name type="scientific">Catellatospora bangladeshensis</name>
    <dbReference type="NCBI Taxonomy" id="310355"/>
    <lineage>
        <taxon>Bacteria</taxon>
        <taxon>Bacillati</taxon>
        <taxon>Actinomycetota</taxon>
        <taxon>Actinomycetes</taxon>
        <taxon>Micromonosporales</taxon>
        <taxon>Micromonosporaceae</taxon>
        <taxon>Catellatospora</taxon>
    </lineage>
</organism>
<dbReference type="EMBL" id="BONF01000010">
    <property type="protein sequence ID" value="GIF80543.1"/>
    <property type="molecule type" value="Genomic_DNA"/>
</dbReference>
<dbReference type="PROSITE" id="PS51186">
    <property type="entry name" value="GNAT"/>
    <property type="match status" value="1"/>
</dbReference>
<keyword evidence="1" id="KW-0808">Transferase</keyword>
<evidence type="ECO:0000313" key="5">
    <source>
        <dbReference type="EMBL" id="GIF80543.1"/>
    </source>
</evidence>
<proteinExistence type="inferred from homology"/>
<dbReference type="GO" id="GO:0005737">
    <property type="term" value="C:cytoplasm"/>
    <property type="evidence" value="ECO:0007669"/>
    <property type="project" value="TreeGrafter"/>
</dbReference>
<name>A0A8J3JH23_9ACTN</name>
<evidence type="ECO:0000256" key="2">
    <source>
        <dbReference type="ARBA" id="ARBA00023315"/>
    </source>
</evidence>
<keyword evidence="2" id="KW-0012">Acyltransferase</keyword>
<dbReference type="PANTHER" id="PTHR43792:SF8">
    <property type="entry name" value="[RIBOSOMAL PROTEIN US5]-ALANINE N-ACETYLTRANSFERASE"/>
    <property type="match status" value="1"/>
</dbReference>
<dbReference type="AlphaFoldDB" id="A0A8J3JH23"/>
<dbReference type="InterPro" id="IPR016181">
    <property type="entry name" value="Acyl_CoA_acyltransferase"/>
</dbReference>
<evidence type="ECO:0000256" key="3">
    <source>
        <dbReference type="ARBA" id="ARBA00038502"/>
    </source>
</evidence>
<dbReference type="PANTHER" id="PTHR43792">
    <property type="entry name" value="GNAT FAMILY, PUTATIVE (AFU_ORTHOLOGUE AFUA_3G00765)-RELATED-RELATED"/>
    <property type="match status" value="1"/>
</dbReference>
<dbReference type="Gene3D" id="3.40.630.30">
    <property type="match status" value="1"/>
</dbReference>
<dbReference type="GO" id="GO:0008999">
    <property type="term" value="F:protein-N-terminal-alanine acetyltransferase activity"/>
    <property type="evidence" value="ECO:0007669"/>
    <property type="project" value="TreeGrafter"/>
</dbReference>
<feature type="domain" description="N-acetyltransferase" evidence="4">
    <location>
        <begin position="3"/>
        <end position="171"/>
    </location>
</feature>
<keyword evidence="6" id="KW-1185">Reference proteome</keyword>
<dbReference type="InterPro" id="IPR000182">
    <property type="entry name" value="GNAT_dom"/>
</dbReference>
<gene>
    <name evidence="5" type="ORF">Cba03nite_18920</name>
</gene>
<evidence type="ECO:0000259" key="4">
    <source>
        <dbReference type="PROSITE" id="PS51186"/>
    </source>
</evidence>
<dbReference type="InterPro" id="IPR051531">
    <property type="entry name" value="N-acetyltransferase"/>
</dbReference>
<evidence type="ECO:0000256" key="1">
    <source>
        <dbReference type="ARBA" id="ARBA00022679"/>
    </source>
</evidence>
<dbReference type="Pfam" id="PF13302">
    <property type="entry name" value="Acetyltransf_3"/>
    <property type="match status" value="1"/>
</dbReference>
<dbReference type="SUPFAM" id="SSF55729">
    <property type="entry name" value="Acyl-CoA N-acyltransferases (Nat)"/>
    <property type="match status" value="1"/>
</dbReference>
<protein>
    <submittedName>
        <fullName evidence="5">Acetyltransferase</fullName>
    </submittedName>
</protein>
<sequence>MSVTTRLVTMDDVPAIAELYRVNLEFLTPFEPIRPEGWFTEEGQAEVVRVALRRHALGEVVPHVIELDGRVVGRINLNDIVRGPFLNSHLGYWVSQDVNGRGVASAAVALMKQVAFGEEGLHRIQAGAMPHNLASRRVLERNGFVRIGMAPKYLRIAGVWRDHVLYQLLADDEG</sequence>
<dbReference type="Proteomes" id="UP000601223">
    <property type="component" value="Unassembled WGS sequence"/>
</dbReference>
<evidence type="ECO:0000313" key="6">
    <source>
        <dbReference type="Proteomes" id="UP000601223"/>
    </source>
</evidence>
<reference evidence="5 6" key="1">
    <citation type="submission" date="2021-01" db="EMBL/GenBank/DDBJ databases">
        <title>Whole genome shotgun sequence of Catellatospora bangladeshensis NBRC 107357.</title>
        <authorList>
            <person name="Komaki H."/>
            <person name="Tamura T."/>
        </authorList>
    </citation>
    <scope>NUCLEOTIDE SEQUENCE [LARGE SCALE GENOMIC DNA]</scope>
    <source>
        <strain evidence="5 6">NBRC 107357</strain>
    </source>
</reference>
<comment type="caution">
    <text evidence="5">The sequence shown here is derived from an EMBL/GenBank/DDBJ whole genome shotgun (WGS) entry which is preliminary data.</text>
</comment>
<comment type="similarity">
    <text evidence="3">Belongs to the acetyltransferase family. RimJ subfamily.</text>
</comment>
<dbReference type="RefSeq" id="WP_203744268.1">
    <property type="nucleotide sequence ID" value="NZ_BONF01000010.1"/>
</dbReference>